<evidence type="ECO:0000313" key="2">
    <source>
        <dbReference type="EMBL" id="AGP41107.1"/>
    </source>
</evidence>
<dbReference type="KEGG" id="scu:SCE1572_45385"/>
<dbReference type="AlphaFoldDB" id="S4Y6P1"/>
<dbReference type="Proteomes" id="UP000014803">
    <property type="component" value="Chromosome"/>
</dbReference>
<accession>S4Y6P1</accession>
<dbReference type="RefSeq" id="WP_020740924.1">
    <property type="nucleotide sequence ID" value="NC_021658.1"/>
</dbReference>
<protein>
    <submittedName>
        <fullName evidence="2">Uncharacterized protein</fullName>
    </submittedName>
</protein>
<dbReference type="EMBL" id="CP003969">
    <property type="protein sequence ID" value="AGP41107.1"/>
    <property type="molecule type" value="Genomic_DNA"/>
</dbReference>
<feature type="compositionally biased region" description="Basic and acidic residues" evidence="1">
    <location>
        <begin position="169"/>
        <end position="179"/>
    </location>
</feature>
<proteinExistence type="predicted"/>
<feature type="compositionally biased region" description="Low complexity" evidence="1">
    <location>
        <begin position="64"/>
        <end position="140"/>
    </location>
</feature>
<evidence type="ECO:0000256" key="1">
    <source>
        <dbReference type="SAM" id="MobiDB-lite"/>
    </source>
</evidence>
<feature type="compositionally biased region" description="Basic and acidic residues" evidence="1">
    <location>
        <begin position="15"/>
        <end position="26"/>
    </location>
</feature>
<dbReference type="PATRIC" id="fig|1254432.3.peg.10255"/>
<name>S4Y6P1_SORCE</name>
<feature type="region of interest" description="Disordered" evidence="1">
    <location>
        <begin position="1"/>
        <end position="36"/>
    </location>
</feature>
<dbReference type="STRING" id="1254432.SCE1572_45385"/>
<feature type="region of interest" description="Disordered" evidence="1">
    <location>
        <begin position="64"/>
        <end position="192"/>
    </location>
</feature>
<reference evidence="2 3" key="1">
    <citation type="journal article" date="2013" name="Sci. Rep.">
        <title>Extraordinary expansion of a Sorangium cellulosum genome from an alkaline milieu.</title>
        <authorList>
            <person name="Han K."/>
            <person name="Li Z.F."/>
            <person name="Peng R."/>
            <person name="Zhu L.P."/>
            <person name="Zhou T."/>
            <person name="Wang L.G."/>
            <person name="Li S.G."/>
            <person name="Zhang X.B."/>
            <person name="Hu W."/>
            <person name="Wu Z.H."/>
            <person name="Qin N."/>
            <person name="Li Y.Z."/>
        </authorList>
    </citation>
    <scope>NUCLEOTIDE SEQUENCE [LARGE SCALE GENOMIC DNA]</scope>
    <source>
        <strain evidence="2 3">So0157-2</strain>
    </source>
</reference>
<gene>
    <name evidence="2" type="ORF">SCE1572_45385</name>
</gene>
<evidence type="ECO:0000313" key="3">
    <source>
        <dbReference type="Proteomes" id="UP000014803"/>
    </source>
</evidence>
<organism evidence="2 3">
    <name type="scientific">Sorangium cellulosum So0157-2</name>
    <dbReference type="NCBI Taxonomy" id="1254432"/>
    <lineage>
        <taxon>Bacteria</taxon>
        <taxon>Pseudomonadati</taxon>
        <taxon>Myxococcota</taxon>
        <taxon>Polyangia</taxon>
        <taxon>Polyangiales</taxon>
        <taxon>Polyangiaceae</taxon>
        <taxon>Sorangium</taxon>
    </lineage>
</organism>
<sequence length="192" mass="18652">MSTAHQEAHAAAAHDVSDHHGFDGEPARALPADEPPTPNWVPALGLAVFAVAGVLLLAMSGDGDAAGEAAPAGARPVPADARPAAARPAPGADARPGAGAGARPLPARPAPGADARPAGARPAAPTGAEPGPAGGAMRAAPGHEGHGHAATPAAPGSPNLRKLTPQEVEAVRKRIEGRQKGASNAPPPAPPK</sequence>
<dbReference type="HOGENOM" id="CLU_1427153_0_0_7"/>